<dbReference type="PANTHER" id="PTHR36204:SF1">
    <property type="entry name" value="N-ACETYLMANNOSAMINE-6-PHOSPHATE 2-EPIMERASE-RELATED"/>
    <property type="match status" value="1"/>
</dbReference>
<dbReference type="SUPFAM" id="SSF51366">
    <property type="entry name" value="Ribulose-phoshate binding barrel"/>
    <property type="match status" value="1"/>
</dbReference>
<dbReference type="OrthoDB" id="9781704at2"/>
<evidence type="ECO:0000313" key="9">
    <source>
        <dbReference type="Proteomes" id="UP000317036"/>
    </source>
</evidence>
<dbReference type="PANTHER" id="PTHR36204">
    <property type="entry name" value="N-ACETYLMANNOSAMINE-6-PHOSPHATE 2-EPIMERASE-RELATED"/>
    <property type="match status" value="1"/>
</dbReference>
<dbReference type="NCBIfam" id="NF002231">
    <property type="entry name" value="PRK01130.1"/>
    <property type="match status" value="1"/>
</dbReference>
<dbReference type="EMBL" id="VNJI01000031">
    <property type="protein sequence ID" value="TVY07847.1"/>
    <property type="molecule type" value="Genomic_DNA"/>
</dbReference>
<comment type="catalytic activity">
    <reaction evidence="1 7">
        <text>an N-acyl-D-glucosamine 6-phosphate = an N-acyl-D-mannosamine 6-phosphate</text>
        <dbReference type="Rhea" id="RHEA:23932"/>
        <dbReference type="ChEBI" id="CHEBI:57599"/>
        <dbReference type="ChEBI" id="CHEBI:57666"/>
        <dbReference type="EC" id="5.1.3.9"/>
    </reaction>
</comment>
<evidence type="ECO:0000256" key="7">
    <source>
        <dbReference type="HAMAP-Rule" id="MF_01235"/>
    </source>
</evidence>
<dbReference type="GO" id="GO:0019262">
    <property type="term" value="P:N-acetylneuraminate catabolic process"/>
    <property type="evidence" value="ECO:0007669"/>
    <property type="project" value="UniProtKB-UniRule"/>
</dbReference>
<protein>
    <recommendedName>
        <fullName evidence="7">Putative N-acetylmannosamine-6-phosphate 2-epimerase</fullName>
        <ecNumber evidence="7">5.1.3.9</ecNumber>
    </recommendedName>
    <alternativeName>
        <fullName evidence="7">ManNAc-6-P epimerase</fullName>
    </alternativeName>
</protein>
<comment type="function">
    <text evidence="2 7">Converts N-acetylmannosamine-6-phosphate (ManNAc-6-P) to N-acetylglucosamine-6-phosphate (GlcNAc-6-P).</text>
</comment>
<accession>A0A559K6V9</accession>
<evidence type="ECO:0000256" key="2">
    <source>
        <dbReference type="ARBA" id="ARBA00002147"/>
    </source>
</evidence>
<keyword evidence="5 7" id="KW-0413">Isomerase</keyword>
<dbReference type="GO" id="GO:0005829">
    <property type="term" value="C:cytosol"/>
    <property type="evidence" value="ECO:0007669"/>
    <property type="project" value="TreeGrafter"/>
</dbReference>
<evidence type="ECO:0000256" key="3">
    <source>
        <dbReference type="ARBA" id="ARBA00005081"/>
    </source>
</evidence>
<dbReference type="HAMAP" id="MF_01235">
    <property type="entry name" value="ManNAc6P_epimer"/>
    <property type="match status" value="1"/>
</dbReference>
<dbReference type="EC" id="5.1.3.9" evidence="7"/>
<comment type="similarity">
    <text evidence="4 7">Belongs to the NanE family.</text>
</comment>
<reference evidence="8 9" key="1">
    <citation type="submission" date="2019-07" db="EMBL/GenBank/DDBJ databases">
        <authorList>
            <person name="Kim J."/>
        </authorList>
    </citation>
    <scope>NUCLEOTIDE SEQUENCE [LARGE SCALE GENOMIC DNA]</scope>
    <source>
        <strain evidence="8 9">JC52</strain>
    </source>
</reference>
<proteinExistence type="inferred from homology"/>
<dbReference type="CDD" id="cd04729">
    <property type="entry name" value="NanE"/>
    <property type="match status" value="1"/>
</dbReference>
<evidence type="ECO:0000256" key="4">
    <source>
        <dbReference type="ARBA" id="ARBA00007439"/>
    </source>
</evidence>
<dbReference type="FunFam" id="3.20.20.70:FF:000035">
    <property type="entry name" value="Putative N-acetylmannosamine-6-phosphate 2-epimerase"/>
    <property type="match status" value="1"/>
</dbReference>
<dbReference type="InterPro" id="IPR013785">
    <property type="entry name" value="Aldolase_TIM"/>
</dbReference>
<dbReference type="UniPathway" id="UPA00629">
    <property type="reaction ID" value="UER00682"/>
</dbReference>
<keyword evidence="9" id="KW-1185">Reference proteome</keyword>
<dbReference type="GO" id="GO:0005975">
    <property type="term" value="P:carbohydrate metabolic process"/>
    <property type="evidence" value="ECO:0007669"/>
    <property type="project" value="UniProtKB-UniRule"/>
</dbReference>
<comment type="pathway">
    <text evidence="3 7">Amino-sugar metabolism; N-acetylneuraminate degradation; D-fructose 6-phosphate from N-acetylneuraminate: step 3/5.</text>
</comment>
<dbReference type="GO" id="GO:0006053">
    <property type="term" value="P:N-acetylmannosamine catabolic process"/>
    <property type="evidence" value="ECO:0007669"/>
    <property type="project" value="TreeGrafter"/>
</dbReference>
<dbReference type="Proteomes" id="UP000317036">
    <property type="component" value="Unassembled WGS sequence"/>
</dbReference>
<dbReference type="Gene3D" id="3.20.20.70">
    <property type="entry name" value="Aldolase class I"/>
    <property type="match status" value="1"/>
</dbReference>
<evidence type="ECO:0000313" key="8">
    <source>
        <dbReference type="EMBL" id="TVY07847.1"/>
    </source>
</evidence>
<gene>
    <name evidence="7" type="primary">nanE</name>
    <name evidence="8" type="ORF">FPZ49_22085</name>
</gene>
<name>A0A559K6V9_9BACL</name>
<dbReference type="Pfam" id="PF04131">
    <property type="entry name" value="NanE"/>
    <property type="match status" value="1"/>
</dbReference>
<comment type="caution">
    <text evidence="8">The sequence shown here is derived from an EMBL/GenBank/DDBJ whole genome shotgun (WGS) entry which is preliminary data.</text>
</comment>
<dbReference type="InterPro" id="IPR011060">
    <property type="entry name" value="RibuloseP-bd_barrel"/>
</dbReference>
<dbReference type="RefSeq" id="WP_144851006.1">
    <property type="nucleotide sequence ID" value="NZ_VNJI01000031.1"/>
</dbReference>
<dbReference type="GO" id="GO:0047465">
    <property type="term" value="F:N-acylglucosamine-6-phosphate 2-epimerase activity"/>
    <property type="evidence" value="ECO:0007669"/>
    <property type="project" value="UniProtKB-EC"/>
</dbReference>
<evidence type="ECO:0000256" key="1">
    <source>
        <dbReference type="ARBA" id="ARBA00000056"/>
    </source>
</evidence>
<evidence type="ECO:0000256" key="5">
    <source>
        <dbReference type="ARBA" id="ARBA00023235"/>
    </source>
</evidence>
<keyword evidence="6 7" id="KW-0119">Carbohydrate metabolism</keyword>
<evidence type="ECO:0000256" key="6">
    <source>
        <dbReference type="ARBA" id="ARBA00023277"/>
    </source>
</evidence>
<dbReference type="AlphaFoldDB" id="A0A559K6V9"/>
<dbReference type="InterPro" id="IPR007260">
    <property type="entry name" value="NanE"/>
</dbReference>
<sequence length="228" mass="24425">MTHPIFTQLHKGLIVSCQALEEEPLHGAEMMVKMAKAAEAAGAVGIRANGASDVRMIREQSPLPVIGLIKRNYADSPVYITATQQEVDDLISANASMIALDGTRRSRPGGTNLEELIAYIHARGLPVMADISTLEEAQYAEQVGADCVSTTLSGYTPYSLQQEAPDLALVQQAAQALSIPVIAEGRIWQPEQAVEALKAGAYAVVVGSAITRPQLIAERYVQAIRKFG</sequence>
<organism evidence="8 9">
    <name type="scientific">Paenibacillus cremeus</name>
    <dbReference type="NCBI Taxonomy" id="2163881"/>
    <lineage>
        <taxon>Bacteria</taxon>
        <taxon>Bacillati</taxon>
        <taxon>Bacillota</taxon>
        <taxon>Bacilli</taxon>
        <taxon>Bacillales</taxon>
        <taxon>Paenibacillaceae</taxon>
        <taxon>Paenibacillus</taxon>
    </lineage>
</organism>